<reference evidence="1" key="1">
    <citation type="submission" date="2014-11" db="EMBL/GenBank/DDBJ databases">
        <authorList>
            <person name="Amaro Gonzalez C."/>
        </authorList>
    </citation>
    <scope>NUCLEOTIDE SEQUENCE</scope>
</reference>
<proteinExistence type="predicted"/>
<dbReference type="EMBL" id="GBXM01105094">
    <property type="protein sequence ID" value="JAH03483.1"/>
    <property type="molecule type" value="Transcribed_RNA"/>
</dbReference>
<protein>
    <submittedName>
        <fullName evidence="1">Uncharacterized protein</fullName>
    </submittedName>
</protein>
<organism evidence="1">
    <name type="scientific">Anguilla anguilla</name>
    <name type="common">European freshwater eel</name>
    <name type="synonym">Muraena anguilla</name>
    <dbReference type="NCBI Taxonomy" id="7936"/>
    <lineage>
        <taxon>Eukaryota</taxon>
        <taxon>Metazoa</taxon>
        <taxon>Chordata</taxon>
        <taxon>Craniata</taxon>
        <taxon>Vertebrata</taxon>
        <taxon>Euteleostomi</taxon>
        <taxon>Actinopterygii</taxon>
        <taxon>Neopterygii</taxon>
        <taxon>Teleostei</taxon>
        <taxon>Anguilliformes</taxon>
        <taxon>Anguillidae</taxon>
        <taxon>Anguilla</taxon>
    </lineage>
</organism>
<accession>A0A0E9PI16</accession>
<name>A0A0E9PI16_ANGAN</name>
<evidence type="ECO:0000313" key="1">
    <source>
        <dbReference type="EMBL" id="JAH03483.1"/>
    </source>
</evidence>
<reference evidence="1" key="2">
    <citation type="journal article" date="2015" name="Fish Shellfish Immunol.">
        <title>Early steps in the European eel (Anguilla anguilla)-Vibrio vulnificus interaction in the gills: Role of the RtxA13 toxin.</title>
        <authorList>
            <person name="Callol A."/>
            <person name="Pajuelo D."/>
            <person name="Ebbesson L."/>
            <person name="Teles M."/>
            <person name="MacKenzie S."/>
            <person name="Amaro C."/>
        </authorList>
    </citation>
    <scope>NUCLEOTIDE SEQUENCE</scope>
</reference>
<sequence>MGAQRKRSVCGGYGRLTWRPFPGYLQPGGNGLQVVYCVEWDVSGGHWPTGGP</sequence>
<dbReference type="AlphaFoldDB" id="A0A0E9PI16"/>